<dbReference type="Bgee" id="ENSNBRG00000018164">
    <property type="expression patterns" value="Expressed in zone of skin and 2 other cell types or tissues"/>
</dbReference>
<evidence type="ECO:0000256" key="2">
    <source>
        <dbReference type="ARBA" id="ARBA00022679"/>
    </source>
</evidence>
<keyword evidence="6" id="KW-1185">Reference proteome</keyword>
<comment type="similarity">
    <text evidence="1 3">Belongs to the sulfotransferase 1 family.</text>
</comment>
<dbReference type="OMA" id="GEANCKI"/>
<dbReference type="STRING" id="32507.ENSNBRP00000023742"/>
<dbReference type="PANTHER" id="PTHR11783">
    <property type="entry name" value="SULFOTRANSFERASE SULT"/>
    <property type="match status" value="1"/>
</dbReference>
<dbReference type="Pfam" id="PF00685">
    <property type="entry name" value="Sulfotransfer_1"/>
    <property type="match status" value="2"/>
</dbReference>
<proteinExistence type="inferred from homology"/>
<evidence type="ECO:0000256" key="3">
    <source>
        <dbReference type="RuleBase" id="RU361155"/>
    </source>
</evidence>
<dbReference type="InterPro" id="IPR027417">
    <property type="entry name" value="P-loop_NTPase"/>
</dbReference>
<evidence type="ECO:0000259" key="4">
    <source>
        <dbReference type="Pfam" id="PF00685"/>
    </source>
</evidence>
<evidence type="ECO:0000256" key="1">
    <source>
        <dbReference type="ARBA" id="ARBA00005771"/>
    </source>
</evidence>
<dbReference type="GeneTree" id="ENSGT00940000163342"/>
<dbReference type="GO" id="GO:0008146">
    <property type="term" value="F:sulfotransferase activity"/>
    <property type="evidence" value="ECO:0007669"/>
    <property type="project" value="InterPro"/>
</dbReference>
<dbReference type="AlphaFoldDB" id="A0A3Q4I115"/>
<evidence type="ECO:0000313" key="6">
    <source>
        <dbReference type="Proteomes" id="UP000261580"/>
    </source>
</evidence>
<feature type="domain" description="Sulfotransferase" evidence="4">
    <location>
        <begin position="78"/>
        <end position="130"/>
    </location>
</feature>
<organism evidence="5 6">
    <name type="scientific">Neolamprologus brichardi</name>
    <name type="common">Fairy cichlid</name>
    <name type="synonym">Lamprologus brichardi</name>
    <dbReference type="NCBI Taxonomy" id="32507"/>
    <lineage>
        <taxon>Eukaryota</taxon>
        <taxon>Metazoa</taxon>
        <taxon>Chordata</taxon>
        <taxon>Craniata</taxon>
        <taxon>Vertebrata</taxon>
        <taxon>Euteleostomi</taxon>
        <taxon>Actinopterygii</taxon>
        <taxon>Neopterygii</taxon>
        <taxon>Teleostei</taxon>
        <taxon>Neoteleostei</taxon>
        <taxon>Acanthomorphata</taxon>
        <taxon>Ovalentaria</taxon>
        <taxon>Cichlomorphae</taxon>
        <taxon>Cichliformes</taxon>
        <taxon>Cichlidae</taxon>
        <taxon>African cichlids</taxon>
        <taxon>Pseudocrenilabrinae</taxon>
        <taxon>Lamprologini</taxon>
        <taxon>Neolamprologus</taxon>
    </lineage>
</organism>
<keyword evidence="2 3" id="KW-0808">Transferase</keyword>
<reference evidence="5" key="2">
    <citation type="submission" date="2025-09" db="UniProtKB">
        <authorList>
            <consortium name="Ensembl"/>
        </authorList>
    </citation>
    <scope>IDENTIFICATION</scope>
</reference>
<dbReference type="Gene3D" id="3.40.50.300">
    <property type="entry name" value="P-loop containing nucleotide triphosphate hydrolases"/>
    <property type="match status" value="1"/>
</dbReference>
<dbReference type="InterPro" id="IPR000863">
    <property type="entry name" value="Sulfotransferase_dom"/>
</dbReference>
<dbReference type="Ensembl" id="ENSNBRT00000024357.1">
    <property type="protein sequence ID" value="ENSNBRP00000023742.1"/>
    <property type="gene ID" value="ENSNBRG00000018164.1"/>
</dbReference>
<dbReference type="SUPFAM" id="SSF52540">
    <property type="entry name" value="P-loop containing nucleoside triphosphate hydrolases"/>
    <property type="match status" value="1"/>
</dbReference>
<dbReference type="Proteomes" id="UP000261580">
    <property type="component" value="Unassembled WGS sequence"/>
</dbReference>
<sequence>MELPPRPQLFDFNGVSMTNVFTDNWDNVQNFKARPDDILIATYPKAGTDLYIRVWSLCNHSIFLCVCVHKQFCIDVRVRTPHFSVVYVARNAKDNAVSYFHFDRMNLIQPEPGDWSSYLQGFMEGKSEFSVVLKFRKHKRQEIDRLCSFLGLSPSPEEKERVRASVTFDSMKQNKMTNYTTIPELNHKVSPFMRKGKVGDWKNHFTVAQNERFDEDYKKKMKNPDLKFRFEI</sequence>
<protein>
    <recommendedName>
        <fullName evidence="3">Sulfotransferase</fullName>
        <ecNumber evidence="3">2.8.2.-</ecNumber>
    </recommendedName>
</protein>
<accession>A0A3Q4I115</accession>
<dbReference type="EC" id="2.8.2.-" evidence="3"/>
<feature type="domain" description="Sulfotransferase" evidence="4">
    <location>
        <begin position="137"/>
        <end position="223"/>
    </location>
</feature>
<reference evidence="5" key="1">
    <citation type="submission" date="2025-08" db="UniProtKB">
        <authorList>
            <consortium name="Ensembl"/>
        </authorList>
    </citation>
    <scope>IDENTIFICATION</scope>
</reference>
<evidence type="ECO:0000313" key="5">
    <source>
        <dbReference type="Ensembl" id="ENSNBRP00000023742.1"/>
    </source>
</evidence>
<name>A0A3Q4I115_NEOBR</name>